<protein>
    <submittedName>
        <fullName evidence="1">Uncharacterized protein</fullName>
    </submittedName>
</protein>
<evidence type="ECO:0000313" key="1">
    <source>
        <dbReference type="EMBL" id="MBW84675.1"/>
    </source>
</evidence>
<dbReference type="EMBL" id="GGEC01004192">
    <property type="protein sequence ID" value="MBW84675.1"/>
    <property type="molecule type" value="Transcribed_RNA"/>
</dbReference>
<dbReference type="AlphaFoldDB" id="A0A2P2ITW0"/>
<name>A0A2P2ITW0_RHIMU</name>
<organism evidence="1">
    <name type="scientific">Rhizophora mucronata</name>
    <name type="common">Asiatic mangrove</name>
    <dbReference type="NCBI Taxonomy" id="61149"/>
    <lineage>
        <taxon>Eukaryota</taxon>
        <taxon>Viridiplantae</taxon>
        <taxon>Streptophyta</taxon>
        <taxon>Embryophyta</taxon>
        <taxon>Tracheophyta</taxon>
        <taxon>Spermatophyta</taxon>
        <taxon>Magnoliopsida</taxon>
        <taxon>eudicotyledons</taxon>
        <taxon>Gunneridae</taxon>
        <taxon>Pentapetalae</taxon>
        <taxon>rosids</taxon>
        <taxon>fabids</taxon>
        <taxon>Malpighiales</taxon>
        <taxon>Rhizophoraceae</taxon>
        <taxon>Rhizophora</taxon>
    </lineage>
</organism>
<sequence>MLFFIHNSQDLHAFDGSFRKKTCLFFFRNRFHCRRIVGFECVTCGCRWGCGYFFVRSVLML</sequence>
<reference evidence="1" key="1">
    <citation type="submission" date="2018-02" db="EMBL/GenBank/DDBJ databases">
        <title>Rhizophora mucronata_Transcriptome.</title>
        <authorList>
            <person name="Meera S.P."/>
            <person name="Sreeshan A."/>
            <person name="Augustine A."/>
        </authorList>
    </citation>
    <scope>NUCLEOTIDE SEQUENCE</scope>
    <source>
        <tissue evidence="1">Leaf</tissue>
    </source>
</reference>
<accession>A0A2P2ITW0</accession>
<proteinExistence type="predicted"/>